<dbReference type="PROSITE" id="PS00678">
    <property type="entry name" value="WD_REPEATS_1"/>
    <property type="match status" value="1"/>
</dbReference>
<feature type="region of interest" description="Disordered" evidence="4">
    <location>
        <begin position="86"/>
        <end position="108"/>
    </location>
</feature>
<dbReference type="InterPro" id="IPR036388">
    <property type="entry name" value="WH-like_DNA-bd_sf"/>
</dbReference>
<dbReference type="InterPro" id="IPR015943">
    <property type="entry name" value="WD40/YVTN_repeat-like_dom_sf"/>
</dbReference>
<keyword evidence="2" id="KW-0677">Repeat</keyword>
<dbReference type="Gene3D" id="3.40.50.300">
    <property type="entry name" value="P-loop containing nucleotide triphosphate hydrolases"/>
    <property type="match status" value="1"/>
</dbReference>
<sequence length="1194" mass="129583">MSTADLGELRAFVQRLHRDNGEPSTREIARRLDGAISHTTVAKILKCDKPPGWEQFEGVVEALGGDPDEARQVWVAFRDATAPLSEVQSTATGSRRNTPWMMPALNRRPIDRPDLTAQMLRVLTSGTGTTVGITTAVHGAGGFGKTTLTSYVCSRPELRELFPGGLLWITVGQDRQGPDLASAVNDLCEQLTGARPAFTDPEQAGHRLGELLDDGPATLLVVDDVWDDNQLRPFLIGGRRCTRLITTRIPGLIPDDAEFVHVDQMEQRESETLLGAGLPKLPSQQVRRLLELTGRWPLLMALLNGTLRRAVRDGNDLLSAVNWLVGRLSTEGPAALDIRVTKGRDRAVHATVQASVAMLTEADRERYRELAIFNEDVDVPLEALETLWSSTGQYSAVDSMRLVADLVDLSLVAAYQQASQSIRLHDVLRLYLRHEVGAERLHELNALFLDANRAPMLGRWWSLPENDYLWQHLTYHLEESGQTAELNALVTDLRWTVAKSQRYDVAAVEADLARSDTPMAAELKGALAREAHVLQRITPKHAYPAVLISRLSGTPALAQIVSDYESTLYRSQPWLENRWPLPGQSSALIRVFAGSDHALTGCSISPDSDAAWIATTGFGETVDIWNRTTGQRLFQLRGHQDAVTKCAFAPDGLTLLSVGVDGTGRIWDVVTRKLRTTLSGHAGAVNGCTITPDGTEVVTFGDDRTARRWRADDGTLLSVFEDHSERLLAGGIAPDGSWIVATAADGSVTCWSVASGERLHKIRAHIGGALACAVAPDGSWFATGGEDSAVRIWDTETFRMLAELRDHQGRVNAVAVDPSGEVLASCGDDRAVRLWDPHHSHRLAVLSGHNYFVSDCTFSQDGTSLLTASRDRSARLWKRGATETVAEASTTRRRLVACASDIHSGRVLTGGRDGMVQIWAASGELLHEVAGHKGPITAAAVTSAGDIGATAGWDGSVRLWDMQTGNERANLHIDGAKFESCAFSRDGKSIVAGAHDGCLTRWDVVTTETKQVIPGHGNWVSGCTFSPDDAVLATTSWDRTALLWSMPRGLKQHHLTGHLGEVLCCSFANSGNRLITGSDDTTARVWDLSGAAEPLILRGHESAITGCDLNRLGNLLVTCGNDATIRVWDWMRAENVATIRVASTLSDVCWADGRSTICAVGEAGIHMFSFRQVDSGGALREPTGRGVATVRPTD</sequence>
<dbReference type="PANTHER" id="PTHR19879">
    <property type="entry name" value="TRANSCRIPTION INITIATION FACTOR TFIID"/>
    <property type="match status" value="1"/>
</dbReference>
<gene>
    <name evidence="7" type="ORF">Aiant_49140</name>
</gene>
<dbReference type="Gene3D" id="1.25.40.370">
    <property type="match status" value="1"/>
</dbReference>
<feature type="compositionally biased region" description="Polar residues" evidence="4">
    <location>
        <begin position="86"/>
        <end position="97"/>
    </location>
</feature>
<dbReference type="Pfam" id="PF00400">
    <property type="entry name" value="WD40"/>
    <property type="match status" value="11"/>
</dbReference>
<evidence type="ECO:0000256" key="4">
    <source>
        <dbReference type="SAM" id="MobiDB-lite"/>
    </source>
</evidence>
<dbReference type="PRINTS" id="PR00320">
    <property type="entry name" value="GPROTEINBRPT"/>
</dbReference>
<dbReference type="InterPro" id="IPR019775">
    <property type="entry name" value="WD40_repeat_CS"/>
</dbReference>
<dbReference type="InterPro" id="IPR027417">
    <property type="entry name" value="P-loop_NTPase"/>
</dbReference>
<feature type="domain" description="APAF-1 helical" evidence="6">
    <location>
        <begin position="464"/>
        <end position="516"/>
    </location>
</feature>
<evidence type="ECO:0000256" key="1">
    <source>
        <dbReference type="ARBA" id="ARBA00022574"/>
    </source>
</evidence>
<dbReference type="RefSeq" id="WP_189329169.1">
    <property type="nucleotide sequence ID" value="NZ_AP023356.1"/>
</dbReference>
<dbReference type="Pfam" id="PF00931">
    <property type="entry name" value="NB-ARC"/>
    <property type="match status" value="1"/>
</dbReference>
<evidence type="ECO:0000313" key="7">
    <source>
        <dbReference type="EMBL" id="BCJ44257.1"/>
    </source>
</evidence>
<feature type="repeat" description="WD" evidence="3">
    <location>
        <begin position="678"/>
        <end position="719"/>
    </location>
</feature>
<feature type="repeat" description="WD" evidence="3">
    <location>
        <begin position="720"/>
        <end position="761"/>
    </location>
</feature>
<feature type="repeat" description="WD" evidence="3">
    <location>
        <begin position="1055"/>
        <end position="1089"/>
    </location>
</feature>
<keyword evidence="8" id="KW-1185">Reference proteome</keyword>
<dbReference type="SUPFAM" id="SSF52540">
    <property type="entry name" value="P-loop containing nucleoside triphosphate hydrolases"/>
    <property type="match status" value="1"/>
</dbReference>
<feature type="repeat" description="WD" evidence="3">
    <location>
        <begin position="846"/>
        <end position="887"/>
    </location>
</feature>
<dbReference type="SMART" id="SM00320">
    <property type="entry name" value="WD40"/>
    <property type="match status" value="14"/>
</dbReference>
<feature type="repeat" description="WD" evidence="3">
    <location>
        <begin position="636"/>
        <end position="677"/>
    </location>
</feature>
<evidence type="ECO:0000259" key="6">
    <source>
        <dbReference type="Pfam" id="PF17908"/>
    </source>
</evidence>
<evidence type="ECO:0008006" key="9">
    <source>
        <dbReference type="Google" id="ProtNLM"/>
    </source>
</evidence>
<feature type="repeat" description="WD" evidence="3">
    <location>
        <begin position="1097"/>
        <end position="1138"/>
    </location>
</feature>
<feature type="repeat" description="WD" evidence="3">
    <location>
        <begin position="929"/>
        <end position="970"/>
    </location>
</feature>
<proteinExistence type="predicted"/>
<evidence type="ECO:0000256" key="3">
    <source>
        <dbReference type="PROSITE-ProRule" id="PRU00221"/>
    </source>
</evidence>
<dbReference type="InterPro" id="IPR020472">
    <property type="entry name" value="WD40_PAC1"/>
</dbReference>
<reference evidence="7 8" key="1">
    <citation type="submission" date="2020-08" db="EMBL/GenBank/DDBJ databases">
        <title>Whole genome shotgun sequence of Actinoplanes ianthinogenes NBRC 13996.</title>
        <authorList>
            <person name="Komaki H."/>
            <person name="Tamura T."/>
        </authorList>
    </citation>
    <scope>NUCLEOTIDE SEQUENCE [LARGE SCALE GENOMIC DNA]</scope>
    <source>
        <strain evidence="7 8">NBRC 13996</strain>
    </source>
</reference>
<dbReference type="InterPro" id="IPR002182">
    <property type="entry name" value="NB-ARC"/>
</dbReference>
<evidence type="ECO:0000256" key="2">
    <source>
        <dbReference type="ARBA" id="ARBA00022737"/>
    </source>
</evidence>
<protein>
    <recommendedName>
        <fullName evidence="9">NB-ARC domain-containing protein</fullName>
    </recommendedName>
</protein>
<feature type="repeat" description="WD" evidence="3">
    <location>
        <begin position="1013"/>
        <end position="1046"/>
    </location>
</feature>
<dbReference type="InterPro" id="IPR041452">
    <property type="entry name" value="APAF1_C"/>
</dbReference>
<dbReference type="CDD" id="cd00200">
    <property type="entry name" value="WD40"/>
    <property type="match status" value="2"/>
</dbReference>
<name>A0ABM7LY65_9ACTN</name>
<dbReference type="PANTHER" id="PTHR19879:SF9">
    <property type="entry name" value="TRANSCRIPTION INITIATION FACTOR TFIID SUBUNIT 5"/>
    <property type="match status" value="1"/>
</dbReference>
<dbReference type="PROSITE" id="PS50294">
    <property type="entry name" value="WD_REPEATS_REGION"/>
    <property type="match status" value="9"/>
</dbReference>
<evidence type="ECO:0000259" key="5">
    <source>
        <dbReference type="Pfam" id="PF00931"/>
    </source>
</evidence>
<evidence type="ECO:0000313" key="8">
    <source>
        <dbReference type="Proteomes" id="UP000676967"/>
    </source>
</evidence>
<feature type="repeat" description="WD" evidence="3">
    <location>
        <begin position="804"/>
        <end position="836"/>
    </location>
</feature>
<dbReference type="Gene3D" id="1.10.10.10">
    <property type="entry name" value="Winged helix-like DNA-binding domain superfamily/Winged helix DNA-binding domain"/>
    <property type="match status" value="1"/>
</dbReference>
<dbReference type="InterPro" id="IPR001680">
    <property type="entry name" value="WD40_rpt"/>
</dbReference>
<feature type="repeat" description="WD" evidence="3">
    <location>
        <begin position="762"/>
        <end position="803"/>
    </location>
</feature>
<dbReference type="InterPro" id="IPR036322">
    <property type="entry name" value="WD40_repeat_dom_sf"/>
</dbReference>
<dbReference type="EMBL" id="AP023356">
    <property type="protein sequence ID" value="BCJ44257.1"/>
    <property type="molecule type" value="Genomic_DNA"/>
</dbReference>
<dbReference type="SUPFAM" id="SSF50978">
    <property type="entry name" value="WD40 repeat-like"/>
    <property type="match status" value="2"/>
</dbReference>
<keyword evidence="1 3" id="KW-0853">WD repeat</keyword>
<dbReference type="Proteomes" id="UP000676967">
    <property type="component" value="Chromosome"/>
</dbReference>
<feature type="domain" description="NB-ARC" evidence="5">
    <location>
        <begin position="135"/>
        <end position="272"/>
    </location>
</feature>
<organism evidence="7 8">
    <name type="scientific">Actinoplanes ianthinogenes</name>
    <dbReference type="NCBI Taxonomy" id="122358"/>
    <lineage>
        <taxon>Bacteria</taxon>
        <taxon>Bacillati</taxon>
        <taxon>Actinomycetota</taxon>
        <taxon>Actinomycetes</taxon>
        <taxon>Micromonosporales</taxon>
        <taxon>Micromonosporaceae</taxon>
        <taxon>Actinoplanes</taxon>
    </lineage>
</organism>
<dbReference type="Pfam" id="PF17908">
    <property type="entry name" value="APAF1_C"/>
    <property type="match status" value="1"/>
</dbReference>
<dbReference type="PROSITE" id="PS50082">
    <property type="entry name" value="WD_REPEATS_2"/>
    <property type="match status" value="10"/>
</dbReference>
<accession>A0ABM7LY65</accession>
<dbReference type="Gene3D" id="2.130.10.10">
    <property type="entry name" value="YVTN repeat-like/Quinoprotein amine dehydrogenase"/>
    <property type="match status" value="4"/>
</dbReference>